<comment type="subcellular location">
    <subcellularLocation>
        <location evidence="1 7">Nucleus</location>
    </subcellularLocation>
</comment>
<dbReference type="GO" id="GO:0045893">
    <property type="term" value="P:positive regulation of DNA-templated transcription"/>
    <property type="evidence" value="ECO:0007669"/>
    <property type="project" value="InterPro"/>
</dbReference>
<dbReference type="GeneID" id="108439673"/>
<evidence type="ECO:0000256" key="8">
    <source>
        <dbReference type="SAM" id="MobiDB-lite"/>
    </source>
</evidence>
<feature type="region of interest" description="Disordered" evidence="8">
    <location>
        <begin position="430"/>
        <end position="450"/>
    </location>
</feature>
<dbReference type="Ensembl" id="ENSPNAT00000061057.1">
    <property type="protein sequence ID" value="ENSPNAP00000077533.1"/>
    <property type="gene ID" value="ENSPNAG00000013637.2"/>
</dbReference>
<evidence type="ECO:0000256" key="7">
    <source>
        <dbReference type="PROSITE-ProRule" id="PRU00201"/>
    </source>
</evidence>
<dbReference type="GO" id="GO:0009653">
    <property type="term" value="P:anatomical structure morphogenesis"/>
    <property type="evidence" value="ECO:0007669"/>
    <property type="project" value="UniProtKB-ARBA"/>
</dbReference>
<dbReference type="PROSITE" id="PS50252">
    <property type="entry name" value="TBOX_3"/>
    <property type="match status" value="1"/>
</dbReference>
<dbReference type="GO" id="GO:0000785">
    <property type="term" value="C:chromatin"/>
    <property type="evidence" value="ECO:0007669"/>
    <property type="project" value="TreeGrafter"/>
</dbReference>
<dbReference type="PROSITE" id="PS01283">
    <property type="entry name" value="TBOX_1"/>
    <property type="match status" value="1"/>
</dbReference>
<evidence type="ECO:0000256" key="2">
    <source>
        <dbReference type="ARBA" id="ARBA00022473"/>
    </source>
</evidence>
<organism evidence="10 11">
    <name type="scientific">Pygocentrus nattereri</name>
    <name type="common">Red-bellied piranha</name>
    <dbReference type="NCBI Taxonomy" id="42514"/>
    <lineage>
        <taxon>Eukaryota</taxon>
        <taxon>Metazoa</taxon>
        <taxon>Chordata</taxon>
        <taxon>Craniata</taxon>
        <taxon>Vertebrata</taxon>
        <taxon>Euteleostomi</taxon>
        <taxon>Actinopterygii</taxon>
        <taxon>Neopterygii</taxon>
        <taxon>Teleostei</taxon>
        <taxon>Ostariophysi</taxon>
        <taxon>Characiformes</taxon>
        <taxon>Characoidei</taxon>
        <taxon>Pygocentrus</taxon>
    </lineage>
</organism>
<dbReference type="CTD" id="6899"/>
<dbReference type="Pfam" id="PF00907">
    <property type="entry name" value="T-box"/>
    <property type="match status" value="1"/>
</dbReference>
<dbReference type="PANTHER" id="PTHR11267">
    <property type="entry name" value="T-BOX PROTEIN-RELATED"/>
    <property type="match status" value="1"/>
</dbReference>
<evidence type="ECO:0000313" key="10">
    <source>
        <dbReference type="Ensembl" id="ENSPNAP00000077533.1"/>
    </source>
</evidence>
<feature type="region of interest" description="Disordered" evidence="8">
    <location>
        <begin position="86"/>
        <end position="152"/>
    </location>
</feature>
<evidence type="ECO:0000256" key="1">
    <source>
        <dbReference type="ARBA" id="ARBA00004123"/>
    </source>
</evidence>
<keyword evidence="11" id="KW-1185">Reference proteome</keyword>
<accession>A0AAR2LLU8</accession>
<evidence type="ECO:0000256" key="5">
    <source>
        <dbReference type="ARBA" id="ARBA00023163"/>
    </source>
</evidence>
<evidence type="ECO:0000256" key="3">
    <source>
        <dbReference type="ARBA" id="ARBA00023015"/>
    </source>
</evidence>
<evidence type="ECO:0000256" key="6">
    <source>
        <dbReference type="ARBA" id="ARBA00023242"/>
    </source>
</evidence>
<name>A0AAR2LLU8_PYGNA</name>
<dbReference type="Gene3D" id="2.60.40.820">
    <property type="entry name" value="Transcription factor, T-box"/>
    <property type="match status" value="1"/>
</dbReference>
<dbReference type="InterPro" id="IPR046360">
    <property type="entry name" value="T-box_DNA-bd"/>
</dbReference>
<dbReference type="GO" id="GO:0060429">
    <property type="term" value="P:epithelium development"/>
    <property type="evidence" value="ECO:0007669"/>
    <property type="project" value="UniProtKB-ARBA"/>
</dbReference>
<dbReference type="PRINTS" id="PR00937">
    <property type="entry name" value="TBOX"/>
</dbReference>
<keyword evidence="6 7" id="KW-0539">Nucleus</keyword>
<dbReference type="SUPFAM" id="SSF49417">
    <property type="entry name" value="p53-like transcription factors"/>
    <property type="match status" value="1"/>
</dbReference>
<reference evidence="10" key="2">
    <citation type="submission" date="2025-08" db="UniProtKB">
        <authorList>
            <consortium name="Ensembl"/>
        </authorList>
    </citation>
    <scope>IDENTIFICATION</scope>
</reference>
<feature type="region of interest" description="Disordered" evidence="8">
    <location>
        <begin position="369"/>
        <end position="407"/>
    </location>
</feature>
<reference evidence="10" key="3">
    <citation type="submission" date="2025-09" db="UniProtKB">
        <authorList>
            <consortium name="Ensembl"/>
        </authorList>
    </citation>
    <scope>IDENTIFICATION</scope>
</reference>
<evidence type="ECO:0000259" key="9">
    <source>
        <dbReference type="PROSITE" id="PS50252"/>
    </source>
</evidence>
<dbReference type="GeneTree" id="ENSGT00940000154816"/>
<dbReference type="GO" id="GO:0005634">
    <property type="term" value="C:nucleus"/>
    <property type="evidence" value="ECO:0007669"/>
    <property type="project" value="UniProtKB-SubCell"/>
</dbReference>
<dbReference type="CDD" id="cd20187">
    <property type="entry name" value="T-box_TBX1_10-like"/>
    <property type="match status" value="1"/>
</dbReference>
<proteinExistence type="predicted"/>
<dbReference type="GO" id="GO:0000981">
    <property type="term" value="F:DNA-binding transcription factor activity, RNA polymerase II-specific"/>
    <property type="evidence" value="ECO:0007669"/>
    <property type="project" value="TreeGrafter"/>
</dbReference>
<feature type="compositionally biased region" description="Basic and acidic residues" evidence="8">
    <location>
        <begin position="384"/>
        <end position="397"/>
    </location>
</feature>
<dbReference type="PROSITE" id="PS01264">
    <property type="entry name" value="TBOX_2"/>
    <property type="match status" value="1"/>
</dbReference>
<dbReference type="SMART" id="SM00425">
    <property type="entry name" value="TBOX"/>
    <property type="match status" value="1"/>
</dbReference>
<dbReference type="InterPro" id="IPR018186">
    <property type="entry name" value="TF_T-box_CS"/>
</dbReference>
<dbReference type="FunFam" id="2.60.40.820:FF:000006">
    <property type="entry name" value="T-box transcription factor"/>
    <property type="match status" value="1"/>
</dbReference>
<reference evidence="10 11" key="1">
    <citation type="submission" date="2020-10" db="EMBL/GenBank/DDBJ databases">
        <title>Pygocentrus nattereri (red-bellied piranha) genome, fPygNat1, primary haplotype.</title>
        <authorList>
            <person name="Myers G."/>
            <person name="Meyer A."/>
            <person name="Karagic N."/>
            <person name="Pippel M."/>
            <person name="Winkler S."/>
            <person name="Tracey A."/>
            <person name="Wood J."/>
            <person name="Formenti G."/>
            <person name="Howe K."/>
            <person name="Fedrigo O."/>
            <person name="Jarvis E.D."/>
        </authorList>
    </citation>
    <scope>NUCLEOTIDE SEQUENCE [LARGE SCALE GENOMIC DNA]</scope>
</reference>
<dbReference type="RefSeq" id="XP_037387346.1">
    <property type="nucleotide sequence ID" value="XM_037531449.1"/>
</dbReference>
<protein>
    <recommendedName>
        <fullName evidence="9">T-box domain-containing protein</fullName>
    </recommendedName>
</protein>
<dbReference type="InterPro" id="IPR036960">
    <property type="entry name" value="T-box_sf"/>
</dbReference>
<comment type="caution">
    <text evidence="7">Lacks conserved residue(s) required for the propagation of feature annotation.</text>
</comment>
<sequence length="509" mass="56252">MDDSSPLSPKANAFSIASLIAAAAAAGARALDRKQQQSPGAMHYSTVTREMEAISSPWLTQLSHFCDVAAFTTSSLNSLSAPGGGYHLSPSPGDPYGQHETHFEPCPAAQHSYPYPGSNPGQAAPQGDTGTPTCPSSSSSSSSSTPNKSLVKKNPKVANISVQLEMKALWDEFNQLGTEMIVTKAGRRMFPTFQVKIFGMDPMADYMLLMDFLPVDDKRYRYAFHSSSWLVAGKADPATPGRVHYHPDSPAKGAQWMKQIVSFDKLKLTNNLLDDNGHIILNSMHRYQPRFHVVYVDPRKDSEKYAEENYKTFVFEETRFTAVTAYQNHRITQLKIASNPFAKGFRDCDPEDWPRNHRPGSLPIISAFARTRNPMSSPPQQNGTEKEDSRRDYDRDPSGTPIHADPAHQLMSRVLSPALPVPGGLHAVPLTAGPRSPPHELHPQPPDTLHHHPYKYPTTYEHYLGAKTRPSPYPLPSIRGHGYHPHMNPATANMYSATSGPANYDYGPR</sequence>
<dbReference type="GO" id="GO:0001708">
    <property type="term" value="P:cell fate specification"/>
    <property type="evidence" value="ECO:0007669"/>
    <property type="project" value="TreeGrafter"/>
</dbReference>
<dbReference type="InterPro" id="IPR001699">
    <property type="entry name" value="TF_T-box"/>
</dbReference>
<dbReference type="Proteomes" id="UP001501920">
    <property type="component" value="Chromosome 20"/>
</dbReference>
<keyword evidence="5" id="KW-0804">Transcription</keyword>
<keyword evidence="3" id="KW-0805">Transcription regulation</keyword>
<feature type="compositionally biased region" description="Polar residues" evidence="8">
    <location>
        <begin position="373"/>
        <end position="383"/>
    </location>
</feature>
<dbReference type="GO" id="GO:0000978">
    <property type="term" value="F:RNA polymerase II cis-regulatory region sequence-specific DNA binding"/>
    <property type="evidence" value="ECO:0007669"/>
    <property type="project" value="InterPro"/>
</dbReference>
<dbReference type="PANTHER" id="PTHR11267:SF104">
    <property type="entry name" value="T-BOX TRANSCRIPTION FACTOR TBX1"/>
    <property type="match status" value="1"/>
</dbReference>
<dbReference type="AlphaFoldDB" id="A0AAR2LLU8"/>
<dbReference type="InterPro" id="IPR008967">
    <property type="entry name" value="p53-like_TF_DNA-bd_sf"/>
</dbReference>
<feature type="domain" description="T-box" evidence="9">
    <location>
        <begin position="164"/>
        <end position="347"/>
    </location>
</feature>
<keyword evidence="4 7" id="KW-0238">DNA-binding</keyword>
<evidence type="ECO:0000256" key="4">
    <source>
        <dbReference type="ARBA" id="ARBA00023125"/>
    </source>
</evidence>
<evidence type="ECO:0000313" key="11">
    <source>
        <dbReference type="Proteomes" id="UP001501920"/>
    </source>
</evidence>
<keyword evidence="2" id="KW-0217">Developmental protein</keyword>